<dbReference type="KEGG" id="pabs:JIR001_07410"/>
<dbReference type="RefSeq" id="WP_212774256.1">
    <property type="nucleotide sequence ID" value="NZ_AP024601.1"/>
</dbReference>
<gene>
    <name evidence="2" type="ORF">JIR001_07410</name>
</gene>
<organism evidence="2 3">
    <name type="scientific">Polycladomyces abyssicola</name>
    <dbReference type="NCBI Taxonomy" id="1125966"/>
    <lineage>
        <taxon>Bacteria</taxon>
        <taxon>Bacillati</taxon>
        <taxon>Bacillota</taxon>
        <taxon>Bacilli</taxon>
        <taxon>Bacillales</taxon>
        <taxon>Thermoactinomycetaceae</taxon>
        <taxon>Polycladomyces</taxon>
    </lineage>
</organism>
<name>A0A8D5ZN43_9BACL</name>
<proteinExistence type="predicted"/>
<protein>
    <submittedName>
        <fullName evidence="2">Uncharacterized protein</fullName>
    </submittedName>
</protein>
<feature type="coiled-coil region" evidence="1">
    <location>
        <begin position="13"/>
        <end position="41"/>
    </location>
</feature>
<reference evidence="2" key="1">
    <citation type="journal article" date="2013" name="Int. J. Syst. Evol. Microbiol.">
        <title>Polycladomyces abyssicola gen. nov., sp. nov., a thermophilic filamentous bacterium isolated from hemipelagic sediment.</title>
        <authorList>
            <person name="Tsubouchi T."/>
            <person name="Shimane Y."/>
            <person name="Mori K."/>
            <person name="Usui K."/>
            <person name="Hiraki T."/>
            <person name="Tame A."/>
            <person name="Uematsu K."/>
            <person name="Maruyama T."/>
            <person name="Hatada Y."/>
        </authorList>
    </citation>
    <scope>NUCLEOTIDE SEQUENCE</scope>
    <source>
        <strain evidence="2">JIR-001</strain>
    </source>
</reference>
<dbReference type="Proteomes" id="UP000677436">
    <property type="component" value="Chromosome"/>
</dbReference>
<keyword evidence="3" id="KW-1185">Reference proteome</keyword>
<sequence length="66" mass="7621">MQIVKDDLANHTAEELKDMLSDLKEAMMKATEEELPALEEKYDLVVELYYEKVIEQAASKLYQRGA</sequence>
<evidence type="ECO:0000256" key="1">
    <source>
        <dbReference type="SAM" id="Coils"/>
    </source>
</evidence>
<keyword evidence="1" id="KW-0175">Coiled coil</keyword>
<accession>A0A8D5ZN43</accession>
<dbReference type="AlphaFoldDB" id="A0A8D5ZN43"/>
<evidence type="ECO:0000313" key="3">
    <source>
        <dbReference type="Proteomes" id="UP000677436"/>
    </source>
</evidence>
<reference evidence="2" key="2">
    <citation type="journal article" date="2021" name="Microbiol. Resour. Announc.">
        <title>Complete Genome Sequence of Polycladomyces abyssicola JIR-001T, Isolated from Hemipelagic Sediment in Deep Seawater.</title>
        <authorList>
            <person name="Tsubouchi T."/>
            <person name="Kaneko Y."/>
        </authorList>
    </citation>
    <scope>NUCLEOTIDE SEQUENCE</scope>
    <source>
        <strain evidence="2">JIR-001</strain>
    </source>
</reference>
<dbReference type="EMBL" id="AP024601">
    <property type="protein sequence ID" value="BCU80958.1"/>
    <property type="molecule type" value="Genomic_DNA"/>
</dbReference>
<evidence type="ECO:0000313" key="2">
    <source>
        <dbReference type="EMBL" id="BCU80958.1"/>
    </source>
</evidence>